<evidence type="ECO:0000256" key="1">
    <source>
        <dbReference type="ARBA" id="ARBA00022801"/>
    </source>
</evidence>
<protein>
    <submittedName>
        <fullName evidence="2">Rhamnogalacturonyl hydrolase YesR</fullName>
    </submittedName>
</protein>
<keyword evidence="3" id="KW-1185">Reference proteome</keyword>
<evidence type="ECO:0000313" key="3">
    <source>
        <dbReference type="Proteomes" id="UP000183410"/>
    </source>
</evidence>
<dbReference type="InterPro" id="IPR008928">
    <property type="entry name" value="6-hairpin_glycosidase_sf"/>
</dbReference>
<dbReference type="InterPro" id="IPR052043">
    <property type="entry name" value="PolySaccharide_Degr_Enz"/>
</dbReference>
<evidence type="ECO:0000313" key="2">
    <source>
        <dbReference type="EMBL" id="SFE25460.1"/>
    </source>
</evidence>
<dbReference type="AlphaFoldDB" id="A0A1I1Z550"/>
<dbReference type="Gene3D" id="1.50.10.10">
    <property type="match status" value="1"/>
</dbReference>
<reference evidence="3" key="1">
    <citation type="submission" date="2016-10" db="EMBL/GenBank/DDBJ databases">
        <authorList>
            <person name="Varghese N."/>
            <person name="Submissions S."/>
        </authorList>
    </citation>
    <scope>NUCLEOTIDE SEQUENCE [LARGE SCALE GENOMIC DNA]</scope>
    <source>
        <strain evidence="3">CGMCC 1.10223</strain>
    </source>
</reference>
<dbReference type="OrthoDB" id="9807186at2"/>
<dbReference type="Proteomes" id="UP000183410">
    <property type="component" value="Unassembled WGS sequence"/>
</dbReference>
<keyword evidence="1 2" id="KW-0378">Hydrolase</keyword>
<dbReference type="InterPro" id="IPR010905">
    <property type="entry name" value="Glyco_hydro_88"/>
</dbReference>
<dbReference type="InterPro" id="IPR012341">
    <property type="entry name" value="6hp_glycosidase-like_sf"/>
</dbReference>
<dbReference type="GO" id="GO:0005975">
    <property type="term" value="P:carbohydrate metabolic process"/>
    <property type="evidence" value="ECO:0007669"/>
    <property type="project" value="InterPro"/>
</dbReference>
<dbReference type="SUPFAM" id="SSF48208">
    <property type="entry name" value="Six-hairpin glycosidases"/>
    <property type="match status" value="1"/>
</dbReference>
<dbReference type="RefSeq" id="WP_046231013.1">
    <property type="nucleotide sequence ID" value="NZ_LAQO01000003.1"/>
</dbReference>
<dbReference type="PANTHER" id="PTHR33886">
    <property type="entry name" value="UNSATURATED RHAMNOGALACTURONAN HYDROLASE (EUROFUNG)"/>
    <property type="match status" value="1"/>
</dbReference>
<sequence length="770" mass="86617">MSIYFQAEESAQHRFGDKDTAILKLLADRYVGANPQAGFIFRAFNKNGVLQNAEGLYELDLASRFPEAKAGQLSYGAGLVWSDEERSLDINVRCLGPVRLFFNGELVFRSNVIEEISPDATVKLSLVFAKGWNSLWLSMTCTPAGFGCQIGSDEAKVRIMNVRAPFEERYGQAGWIFSQPVDATPEAGKRVELAQPDLMGSQQQEPGLGWLPIIDWTEEERSRGQLERIFGQQPGKVAYAWTTLYQPLPGKQAIVLEGESSGELTLWLEGQQVGESTAAGPFRIELVLEAGKHNFVARSVCGEQSWGFELTAANANDGSAVKLSSPQQVHGSGEGQWFYVGPFVAGAASPAWEQLVRTDQLYSLNKESELVQQGQSLHTYWQLDRPNTWVRPYYENAMLSNKWTVGTVSNYARWDYPLGVTIYGLLQTGRFLERPDIVSYAAQHVEACTEMYDYSFWDREQYGFPAINQQLVMMKMLDNCGSFGSAMLESRQGLATANVEPIAERIADFMLNKLERKPDGAFYRTCEGEYAANTMWADDLYMSTPFLCRYARLTGNREALDEAAKQFLRFKSYLFMPDEKLMSHVYDFKYDRATGIPWGRGNGWTIFSLTEVLEALPQTHELRDELLDFFNELCEGYAARQSDRGLWHQVVNRPDTYLEASCTAMFAYGFARGVRFGWVKQPAAIMNAAFRAWDGLTRYAIDRQGNVHGVCSGSRYAFTADYYDQDLRTVVNDNHGIGIMMLAGTEVAKLKRHLQTQTEKTGQDASKTNS</sequence>
<dbReference type="Pfam" id="PF07470">
    <property type="entry name" value="Glyco_hydro_88"/>
    <property type="match status" value="1"/>
</dbReference>
<organism evidence="2 3">
    <name type="scientific">Paenibacillus algorifonticola</name>
    <dbReference type="NCBI Taxonomy" id="684063"/>
    <lineage>
        <taxon>Bacteria</taxon>
        <taxon>Bacillati</taxon>
        <taxon>Bacillota</taxon>
        <taxon>Bacilli</taxon>
        <taxon>Bacillales</taxon>
        <taxon>Paenibacillaceae</taxon>
        <taxon>Paenibacillus</taxon>
    </lineage>
</organism>
<gene>
    <name evidence="2" type="ORF">SAMN04487969_101931</name>
</gene>
<accession>A0A1I1Z550</accession>
<name>A0A1I1Z550_9BACL</name>
<proteinExistence type="predicted"/>
<dbReference type="GO" id="GO:0016787">
    <property type="term" value="F:hydrolase activity"/>
    <property type="evidence" value="ECO:0007669"/>
    <property type="project" value="UniProtKB-KW"/>
</dbReference>
<dbReference type="PANTHER" id="PTHR33886:SF8">
    <property type="entry name" value="UNSATURATED RHAMNOGALACTURONAN HYDROLASE (EUROFUNG)"/>
    <property type="match status" value="1"/>
</dbReference>
<dbReference type="EMBL" id="FONN01000001">
    <property type="protein sequence ID" value="SFE25460.1"/>
    <property type="molecule type" value="Genomic_DNA"/>
</dbReference>